<dbReference type="Gene3D" id="2.120.10.30">
    <property type="entry name" value="TolB, C-terminal domain"/>
    <property type="match status" value="1"/>
</dbReference>
<name>A0A8B6DFG7_MYTGA</name>
<feature type="compositionally biased region" description="Basic residues" evidence="1">
    <location>
        <begin position="57"/>
        <end position="71"/>
    </location>
</feature>
<protein>
    <submittedName>
        <fullName evidence="2">Uncharacterized protein</fullName>
    </submittedName>
</protein>
<proteinExistence type="predicted"/>
<keyword evidence="3" id="KW-1185">Reference proteome</keyword>
<reference evidence="2" key="1">
    <citation type="submission" date="2018-11" db="EMBL/GenBank/DDBJ databases">
        <authorList>
            <person name="Alioto T."/>
            <person name="Alioto T."/>
        </authorList>
    </citation>
    <scope>NUCLEOTIDE SEQUENCE</scope>
</reference>
<dbReference type="EMBL" id="UYJE01003380">
    <property type="protein sequence ID" value="VDI18814.1"/>
    <property type="molecule type" value="Genomic_DNA"/>
</dbReference>
<dbReference type="InterPro" id="IPR011042">
    <property type="entry name" value="6-blade_b-propeller_TolB-like"/>
</dbReference>
<organism evidence="2 3">
    <name type="scientific">Mytilus galloprovincialis</name>
    <name type="common">Mediterranean mussel</name>
    <dbReference type="NCBI Taxonomy" id="29158"/>
    <lineage>
        <taxon>Eukaryota</taxon>
        <taxon>Metazoa</taxon>
        <taxon>Spiralia</taxon>
        <taxon>Lophotrochozoa</taxon>
        <taxon>Mollusca</taxon>
        <taxon>Bivalvia</taxon>
        <taxon>Autobranchia</taxon>
        <taxon>Pteriomorphia</taxon>
        <taxon>Mytilida</taxon>
        <taxon>Mytiloidea</taxon>
        <taxon>Mytilidae</taxon>
        <taxon>Mytilinae</taxon>
        <taxon>Mytilus</taxon>
    </lineage>
</organism>
<evidence type="ECO:0000256" key="1">
    <source>
        <dbReference type="SAM" id="MobiDB-lite"/>
    </source>
</evidence>
<evidence type="ECO:0000313" key="3">
    <source>
        <dbReference type="Proteomes" id="UP000596742"/>
    </source>
</evidence>
<dbReference type="AlphaFoldDB" id="A0A8B6DFG7"/>
<dbReference type="SUPFAM" id="SSF63829">
    <property type="entry name" value="Calcium-dependent phosphotriesterase"/>
    <property type="match status" value="1"/>
</dbReference>
<dbReference type="OrthoDB" id="10360080at2759"/>
<accession>A0A8B6DFG7</accession>
<feature type="region of interest" description="Disordered" evidence="1">
    <location>
        <begin position="1"/>
        <end position="71"/>
    </location>
</feature>
<gene>
    <name evidence="2" type="ORF">MGAL_10B075510</name>
</gene>
<comment type="caution">
    <text evidence="2">The sequence shown here is derived from an EMBL/GenBank/DDBJ whole genome shotgun (WGS) entry which is preliminary data.</text>
</comment>
<evidence type="ECO:0000313" key="2">
    <source>
        <dbReference type="EMBL" id="VDI18814.1"/>
    </source>
</evidence>
<sequence>MPSTKATAKKNKRNSKDFSLPRAKKQERERMSSLQRHRTRKTEETNLQDIKSDSIKAKKNQSAKVKRQQRTHLKVMSLTSNRMIKRKRTNALNLKSGTQREKSDLQKKKILIIKPPNKSKRQRLTSKDIQFDKVTETTEKTSFIRPYLSFNTNLPTLVSNICCVDQNTLWIGRMAYGNILKVTYNSSNTLTIVKEFKYPQCDFYYFCYDRNKDEILYTDRRNNNIMSISSYYKLTKFKCVEPLKPTYITISPDDFIFFGLVGENSYQASLKREIVKIAKNGTVILRIPSIHDNIVRFSIPHRTAIHPNNDIVIAANDLNEGVILMFDPEGQSKYPRTV</sequence>
<dbReference type="Proteomes" id="UP000596742">
    <property type="component" value="Unassembled WGS sequence"/>
</dbReference>